<reference evidence="1 2" key="1">
    <citation type="submission" date="2024-09" db="EMBL/GenBank/DDBJ databases">
        <title>Chromosome-scale assembly of Riccia fluitans.</title>
        <authorList>
            <person name="Paukszto L."/>
            <person name="Sawicki J."/>
            <person name="Karawczyk K."/>
            <person name="Piernik-Szablinska J."/>
            <person name="Szczecinska M."/>
            <person name="Mazdziarz M."/>
        </authorList>
    </citation>
    <scope>NUCLEOTIDE SEQUENCE [LARGE SCALE GENOMIC DNA]</scope>
    <source>
        <strain evidence="1">Rf_01</strain>
        <tissue evidence="1">Aerial parts of the thallus</tissue>
    </source>
</reference>
<keyword evidence="2" id="KW-1185">Reference proteome</keyword>
<dbReference type="Proteomes" id="UP001605036">
    <property type="component" value="Unassembled WGS sequence"/>
</dbReference>
<sequence>MGQEVRPDRSGTRRLHIILHSVPLDLLPEANNVEKRNLEQSEAGSVGFEVEKRILGSNFFLSNFDGCSLVMSLLRLWLYIFRAHEVYFWLQPSVPSLSSQMSRCSYPESRSR</sequence>
<organism evidence="1 2">
    <name type="scientific">Riccia fluitans</name>
    <dbReference type="NCBI Taxonomy" id="41844"/>
    <lineage>
        <taxon>Eukaryota</taxon>
        <taxon>Viridiplantae</taxon>
        <taxon>Streptophyta</taxon>
        <taxon>Embryophyta</taxon>
        <taxon>Marchantiophyta</taxon>
        <taxon>Marchantiopsida</taxon>
        <taxon>Marchantiidae</taxon>
        <taxon>Marchantiales</taxon>
        <taxon>Ricciaceae</taxon>
        <taxon>Riccia</taxon>
    </lineage>
</organism>
<proteinExistence type="predicted"/>
<accession>A0ABD1Z0H0</accession>
<comment type="caution">
    <text evidence="1">The sequence shown here is derived from an EMBL/GenBank/DDBJ whole genome shotgun (WGS) entry which is preliminary data.</text>
</comment>
<evidence type="ECO:0000313" key="1">
    <source>
        <dbReference type="EMBL" id="KAL2641292.1"/>
    </source>
</evidence>
<gene>
    <name evidence="1" type="ORF">R1flu_008879</name>
</gene>
<dbReference type="AlphaFoldDB" id="A0ABD1Z0H0"/>
<dbReference type="EMBL" id="JBHFFA010000002">
    <property type="protein sequence ID" value="KAL2641292.1"/>
    <property type="molecule type" value="Genomic_DNA"/>
</dbReference>
<evidence type="ECO:0000313" key="2">
    <source>
        <dbReference type="Proteomes" id="UP001605036"/>
    </source>
</evidence>
<protein>
    <submittedName>
        <fullName evidence="1">Uncharacterized protein</fullName>
    </submittedName>
</protein>
<name>A0ABD1Z0H0_9MARC</name>